<dbReference type="eggNOG" id="COG3975">
    <property type="taxonomic scope" value="Bacteria"/>
</dbReference>
<dbReference type="AlphaFoldDB" id="K6WXW2"/>
<evidence type="ECO:0000313" key="3">
    <source>
        <dbReference type="Proteomes" id="UP000008366"/>
    </source>
</evidence>
<comment type="caution">
    <text evidence="2">The sequence shown here is derived from an EMBL/GenBank/DDBJ whole genome shotgun (WGS) entry which is preliminary data.</text>
</comment>
<organism evidence="2 3">
    <name type="scientific">Kineosphaera limosa NBRC 100340</name>
    <dbReference type="NCBI Taxonomy" id="1184609"/>
    <lineage>
        <taxon>Bacteria</taxon>
        <taxon>Bacillati</taxon>
        <taxon>Actinomycetota</taxon>
        <taxon>Actinomycetes</taxon>
        <taxon>Micrococcales</taxon>
        <taxon>Dermatophilaceae</taxon>
        <taxon>Kineosphaera</taxon>
    </lineage>
</organism>
<evidence type="ECO:0000256" key="1">
    <source>
        <dbReference type="SAM" id="MobiDB-lite"/>
    </source>
</evidence>
<accession>K6WXW2</accession>
<dbReference type="Proteomes" id="UP000008366">
    <property type="component" value="Unassembled WGS sequence"/>
</dbReference>
<dbReference type="OrthoDB" id="5242307at2"/>
<proteinExistence type="predicted"/>
<protein>
    <submittedName>
        <fullName evidence="2">Uncharacterized protein</fullName>
    </submittedName>
</protein>
<dbReference type="EMBL" id="BAHD01000052">
    <property type="protein sequence ID" value="GAB96932.1"/>
    <property type="molecule type" value="Genomic_DNA"/>
</dbReference>
<feature type="compositionally biased region" description="Low complexity" evidence="1">
    <location>
        <begin position="180"/>
        <end position="196"/>
    </location>
</feature>
<reference evidence="2 3" key="1">
    <citation type="submission" date="2012-08" db="EMBL/GenBank/DDBJ databases">
        <title>Whole genome shotgun sequence of Kineosphaera limosa NBRC 100340.</title>
        <authorList>
            <person name="Yoshida I."/>
            <person name="Isaki S."/>
            <person name="Hosoyama A."/>
            <person name="Tsuchikane K."/>
            <person name="Katsumata H."/>
            <person name="Ando Y."/>
            <person name="Ohji S."/>
            <person name="Hamada M."/>
            <person name="Tamura T."/>
            <person name="Yamazoe A."/>
            <person name="Yamazaki S."/>
            <person name="Fujita N."/>
        </authorList>
    </citation>
    <scope>NUCLEOTIDE SEQUENCE [LARGE SCALE GENOMIC DNA]</scope>
    <source>
        <strain evidence="2 3">NBRC 100340</strain>
    </source>
</reference>
<name>K6WXW2_9MICO</name>
<gene>
    <name evidence="2" type="ORF">KILIM_052_00300</name>
</gene>
<feature type="region of interest" description="Disordered" evidence="1">
    <location>
        <begin position="156"/>
        <end position="197"/>
    </location>
</feature>
<sequence length="374" mass="37308">MVLVVVIVAVVVAVGGRVGPPAAERGDAAATAVQTAPVPTAPAQAVPTWVRAALAGSPVWSFADVRVRVEAVPAVARGATRSITPESDAAGAPEAAEAGEARGEVAVVGVGDAATLAQVGQIGVEAVQAVAREWHRPWSHRLLVVVPADRAQWHAVAGTDPGTGTTGTGTGTGTDGGLGSSAAAGASTGKGAATQGPAAARNGVAPAMTVSAPDGSAYVVLDPHAWATASSPGRRALLIHEAVHVAVWADPQTARHSAPAWLAEGFAQFVAYGQIGADVHLIAPELLDRVRREGPPVELPTDEQLALEGPQRLDGYAQAWLACLTLADLAGPTAPAEAMAAGGPDRPGGPGVATAKLRGAWQADLVRLAGSGPS</sequence>
<evidence type="ECO:0000313" key="2">
    <source>
        <dbReference type="EMBL" id="GAB96932.1"/>
    </source>
</evidence>
<dbReference type="RefSeq" id="WP_006593464.1">
    <property type="nucleotide sequence ID" value="NZ_BAHD01000052.1"/>
</dbReference>
<dbReference type="STRING" id="1184609.KILIM_052_00300"/>
<keyword evidence="3" id="KW-1185">Reference proteome</keyword>
<feature type="compositionally biased region" description="Gly residues" evidence="1">
    <location>
        <begin position="164"/>
        <end position="179"/>
    </location>
</feature>